<dbReference type="Gene3D" id="3.40.50.620">
    <property type="entry name" value="HUPs"/>
    <property type="match status" value="1"/>
</dbReference>
<comment type="similarity">
    <text evidence="2">Belongs to the asparagine synthetase family.</text>
</comment>
<dbReference type="Gene3D" id="3.60.20.10">
    <property type="entry name" value="Glutamine Phosphoribosylpyrophosphate, subunit 1, domain 1"/>
    <property type="match status" value="1"/>
</dbReference>
<dbReference type="Proteomes" id="UP001301388">
    <property type="component" value="Unassembled WGS sequence"/>
</dbReference>
<feature type="domain" description="Glutamine amidotransferase type-2" evidence="9">
    <location>
        <begin position="2"/>
        <end position="213"/>
    </location>
</feature>
<evidence type="ECO:0000256" key="6">
    <source>
        <dbReference type="ARBA" id="ARBA00022888"/>
    </source>
</evidence>
<dbReference type="InterPro" id="IPR017932">
    <property type="entry name" value="GATase_2_dom"/>
</dbReference>
<sequence>MCGIAGVFHFDGEPVSSVILKKMTDAIAHRGPDGEGQFIEGGVGLGHRRLAIIDLSPAGHQPMSTVNGRFVISFNGEIYNFNELRVELEALGCPFHSRTDTEVLLYAYATWGEKCLNRLNGMFAFAIFDRHTQEVFIARDRYGIKPLYYTLQGQKFIFGSEVKAILANPSYRTTIDQPALLEYLTFQNFFTDSTLFQDVKLLPAGTSMLLSRESGQKLHIKQYWDYHFVEPEKPLDKREYVEELDRLFRQAVNRQLISDVELGAYLSGGMDSGSITAIAAQQLPYLKSFTCGFDLNSASGIEVSYDEREAAEYMSYLFKTEHYEMVLKAGDMERVMPRLAWHLEEPRVGQSYPNFYVAQLASKFVKVVMSGTGGDELFAGYPWRYYRAVVNDDFDHYIDKYYGFWQRLLVNGETQAVLAPIWDQVKHISTKDIFKGVFRQPRLQMSRPEDYVNCSLYFEAKTFLHGLLTVEDKLSMAHSLETRVPFLDNDLVDFAMKMPVNLKLGNLTEVVQLNENDLGNKTAKYFQKTKDGKLLLRKVISRYIPTTVTEREKQGFSAPDASWFKGDSIDYVRRRLSDPKAQIYNFLDHKSVQSLIDQHLDGKQNRRLLIWSLLNLESWCEQFLG</sequence>
<evidence type="ECO:0000313" key="11">
    <source>
        <dbReference type="Proteomes" id="UP001301388"/>
    </source>
</evidence>
<proteinExistence type="inferred from homology"/>
<evidence type="ECO:0000256" key="5">
    <source>
        <dbReference type="ARBA" id="ARBA00022840"/>
    </source>
</evidence>
<dbReference type="Pfam" id="PF13537">
    <property type="entry name" value="GATase_7"/>
    <property type="match status" value="1"/>
</dbReference>
<dbReference type="GO" id="GO:0004066">
    <property type="term" value="F:asparagine synthase (glutamine-hydrolyzing) activity"/>
    <property type="evidence" value="ECO:0007669"/>
    <property type="project" value="UniProtKB-EC"/>
</dbReference>
<keyword evidence="10" id="KW-0436">Ligase</keyword>
<keyword evidence="6" id="KW-0028">Amino-acid biosynthesis</keyword>
<dbReference type="InterPro" id="IPR051786">
    <property type="entry name" value="ASN_synthetase/amidase"/>
</dbReference>
<keyword evidence="11" id="KW-1185">Reference proteome</keyword>
<dbReference type="RefSeq" id="WP_323259180.1">
    <property type="nucleotide sequence ID" value="NZ_JAYGIE010000003.1"/>
</dbReference>
<dbReference type="EMBL" id="JAYGIE010000003">
    <property type="protein sequence ID" value="MEA5476230.1"/>
    <property type="molecule type" value="Genomic_DNA"/>
</dbReference>
<gene>
    <name evidence="10" type="primary">asnB</name>
    <name evidence="10" type="ORF">VB774_01235</name>
</gene>
<dbReference type="NCBIfam" id="TIGR01536">
    <property type="entry name" value="asn_synth_AEB"/>
    <property type="match status" value="1"/>
</dbReference>
<keyword evidence="6" id="KW-0061">Asparagine biosynthesis</keyword>
<dbReference type="CDD" id="cd00712">
    <property type="entry name" value="AsnB"/>
    <property type="match status" value="1"/>
</dbReference>
<evidence type="ECO:0000259" key="9">
    <source>
        <dbReference type="PROSITE" id="PS51278"/>
    </source>
</evidence>
<dbReference type="SUPFAM" id="SSF52402">
    <property type="entry name" value="Adenine nucleotide alpha hydrolases-like"/>
    <property type="match status" value="1"/>
</dbReference>
<dbReference type="InterPro" id="IPR006426">
    <property type="entry name" value="Asn_synth_AEB"/>
</dbReference>
<keyword evidence="4" id="KW-0547">Nucleotide-binding</keyword>
<dbReference type="CDD" id="cd01991">
    <property type="entry name" value="Asn_synthase_B_C"/>
    <property type="match status" value="1"/>
</dbReference>
<dbReference type="InterPro" id="IPR033738">
    <property type="entry name" value="AsnB_N"/>
</dbReference>
<dbReference type="PANTHER" id="PTHR43284:SF1">
    <property type="entry name" value="ASPARAGINE SYNTHETASE"/>
    <property type="match status" value="1"/>
</dbReference>
<protein>
    <recommendedName>
        <fullName evidence="3">asparagine synthase (glutamine-hydrolyzing)</fullName>
        <ecNumber evidence="3">6.3.5.4</ecNumber>
    </recommendedName>
</protein>
<evidence type="ECO:0000256" key="8">
    <source>
        <dbReference type="ARBA" id="ARBA00048741"/>
    </source>
</evidence>
<evidence type="ECO:0000256" key="1">
    <source>
        <dbReference type="ARBA" id="ARBA00005187"/>
    </source>
</evidence>
<dbReference type="PIRSF" id="PIRSF001589">
    <property type="entry name" value="Asn_synthetase_glu-h"/>
    <property type="match status" value="1"/>
</dbReference>
<evidence type="ECO:0000313" key="10">
    <source>
        <dbReference type="EMBL" id="MEA5476230.1"/>
    </source>
</evidence>
<keyword evidence="7" id="KW-0315">Glutamine amidotransferase</keyword>
<dbReference type="InterPro" id="IPR001962">
    <property type="entry name" value="Asn_synthase"/>
</dbReference>
<evidence type="ECO:0000256" key="4">
    <source>
        <dbReference type="ARBA" id="ARBA00022741"/>
    </source>
</evidence>
<evidence type="ECO:0000256" key="2">
    <source>
        <dbReference type="ARBA" id="ARBA00005752"/>
    </source>
</evidence>
<reference evidence="10 11" key="1">
    <citation type="submission" date="2023-12" db="EMBL/GenBank/DDBJ databases">
        <title>Baltic Sea Cyanobacteria.</title>
        <authorList>
            <person name="Delbaje E."/>
            <person name="Fewer D.P."/>
            <person name="Shishido T.K."/>
        </authorList>
    </citation>
    <scope>NUCLEOTIDE SEQUENCE [LARGE SCALE GENOMIC DNA]</scope>
    <source>
        <strain evidence="10 11">UHCC 0370</strain>
    </source>
</reference>
<dbReference type="PANTHER" id="PTHR43284">
    <property type="entry name" value="ASPARAGINE SYNTHETASE (GLUTAMINE-HYDROLYZING)"/>
    <property type="match status" value="1"/>
</dbReference>
<comment type="caution">
    <text evidence="10">The sequence shown here is derived from an EMBL/GenBank/DDBJ whole genome shotgun (WGS) entry which is preliminary data.</text>
</comment>
<accession>A0ABU5TD78</accession>
<evidence type="ECO:0000256" key="7">
    <source>
        <dbReference type="ARBA" id="ARBA00022962"/>
    </source>
</evidence>
<keyword evidence="5" id="KW-0067">ATP-binding</keyword>
<dbReference type="Pfam" id="PF00733">
    <property type="entry name" value="Asn_synthase"/>
    <property type="match status" value="1"/>
</dbReference>
<comment type="catalytic activity">
    <reaction evidence="8">
        <text>L-aspartate + L-glutamine + ATP + H2O = L-asparagine + L-glutamate + AMP + diphosphate + H(+)</text>
        <dbReference type="Rhea" id="RHEA:12228"/>
        <dbReference type="ChEBI" id="CHEBI:15377"/>
        <dbReference type="ChEBI" id="CHEBI:15378"/>
        <dbReference type="ChEBI" id="CHEBI:29985"/>
        <dbReference type="ChEBI" id="CHEBI:29991"/>
        <dbReference type="ChEBI" id="CHEBI:30616"/>
        <dbReference type="ChEBI" id="CHEBI:33019"/>
        <dbReference type="ChEBI" id="CHEBI:58048"/>
        <dbReference type="ChEBI" id="CHEBI:58359"/>
        <dbReference type="ChEBI" id="CHEBI:456215"/>
        <dbReference type="EC" id="6.3.5.4"/>
    </reaction>
</comment>
<evidence type="ECO:0000256" key="3">
    <source>
        <dbReference type="ARBA" id="ARBA00012737"/>
    </source>
</evidence>
<dbReference type="EC" id="6.3.5.4" evidence="3"/>
<dbReference type="InterPro" id="IPR029055">
    <property type="entry name" value="Ntn_hydrolases_N"/>
</dbReference>
<dbReference type="PROSITE" id="PS51278">
    <property type="entry name" value="GATASE_TYPE_2"/>
    <property type="match status" value="1"/>
</dbReference>
<organism evidence="10 11">
    <name type="scientific">Pseudanabaena galeata UHCC 0370</name>
    <dbReference type="NCBI Taxonomy" id="3110310"/>
    <lineage>
        <taxon>Bacteria</taxon>
        <taxon>Bacillati</taxon>
        <taxon>Cyanobacteriota</taxon>
        <taxon>Cyanophyceae</taxon>
        <taxon>Pseudanabaenales</taxon>
        <taxon>Pseudanabaenaceae</taxon>
        <taxon>Pseudanabaena</taxon>
    </lineage>
</organism>
<comment type="pathway">
    <text evidence="1">Amino-acid biosynthesis; L-asparagine biosynthesis; L-asparagine from L-aspartate (L-Gln route): step 1/1.</text>
</comment>
<dbReference type="SUPFAM" id="SSF56235">
    <property type="entry name" value="N-terminal nucleophile aminohydrolases (Ntn hydrolases)"/>
    <property type="match status" value="1"/>
</dbReference>
<dbReference type="InterPro" id="IPR014729">
    <property type="entry name" value="Rossmann-like_a/b/a_fold"/>
</dbReference>
<name>A0ABU5TD78_9CYAN</name>